<dbReference type="GO" id="GO:0019693">
    <property type="term" value="P:ribose phosphate metabolic process"/>
    <property type="evidence" value="ECO:0007669"/>
    <property type="project" value="TreeGrafter"/>
</dbReference>
<dbReference type="CDD" id="cd03424">
    <property type="entry name" value="NUDIX_ADPRase_Nudt5_UGPPase_Nudt14"/>
    <property type="match status" value="1"/>
</dbReference>
<accession>A0A840A961</accession>
<keyword evidence="1" id="KW-0378">Hydrolase</keyword>
<dbReference type="InterPro" id="IPR000086">
    <property type="entry name" value="NUDIX_hydrolase_dom"/>
</dbReference>
<dbReference type="RefSeq" id="WP_184381808.1">
    <property type="nucleotide sequence ID" value="NZ_JACIDJ010000001.1"/>
</dbReference>
<keyword evidence="4" id="KW-1185">Reference proteome</keyword>
<comment type="caution">
    <text evidence="3">The sequence shown here is derived from an EMBL/GenBank/DDBJ whole genome shotgun (WGS) entry which is preliminary data.</text>
</comment>
<dbReference type="PROSITE" id="PS51462">
    <property type="entry name" value="NUDIX"/>
    <property type="match status" value="1"/>
</dbReference>
<dbReference type="Gene3D" id="3.90.79.10">
    <property type="entry name" value="Nucleoside Triphosphate Pyrophosphohydrolase"/>
    <property type="match status" value="1"/>
</dbReference>
<dbReference type="AlphaFoldDB" id="A0A840A961"/>
<proteinExistence type="predicted"/>
<evidence type="ECO:0000256" key="1">
    <source>
        <dbReference type="ARBA" id="ARBA00022801"/>
    </source>
</evidence>
<dbReference type="Pfam" id="PF00293">
    <property type="entry name" value="NUDIX"/>
    <property type="match status" value="1"/>
</dbReference>
<feature type="domain" description="Nudix hydrolase" evidence="2">
    <location>
        <begin position="49"/>
        <end position="179"/>
    </location>
</feature>
<protein>
    <submittedName>
        <fullName evidence="3">8-oxo-dGTP pyrophosphatase MutT (NUDIX family)</fullName>
    </submittedName>
</protein>
<gene>
    <name evidence="3" type="ORF">GGQ83_000280</name>
</gene>
<dbReference type="GO" id="GO:0006753">
    <property type="term" value="P:nucleoside phosphate metabolic process"/>
    <property type="evidence" value="ECO:0007669"/>
    <property type="project" value="TreeGrafter"/>
</dbReference>
<name>A0A840A961_9PROT</name>
<dbReference type="Proteomes" id="UP000553193">
    <property type="component" value="Unassembled WGS sequence"/>
</dbReference>
<dbReference type="SUPFAM" id="SSF55811">
    <property type="entry name" value="Nudix"/>
    <property type="match status" value="1"/>
</dbReference>
<dbReference type="InterPro" id="IPR015797">
    <property type="entry name" value="NUDIX_hydrolase-like_dom_sf"/>
</dbReference>
<dbReference type="GO" id="GO:0016787">
    <property type="term" value="F:hydrolase activity"/>
    <property type="evidence" value="ECO:0007669"/>
    <property type="project" value="UniProtKB-KW"/>
</dbReference>
<organism evidence="3 4">
    <name type="scientific">Roseococcus suduntuyensis</name>
    <dbReference type="NCBI Taxonomy" id="455361"/>
    <lineage>
        <taxon>Bacteria</taxon>
        <taxon>Pseudomonadati</taxon>
        <taxon>Pseudomonadota</taxon>
        <taxon>Alphaproteobacteria</taxon>
        <taxon>Acetobacterales</taxon>
        <taxon>Roseomonadaceae</taxon>
        <taxon>Roseococcus</taxon>
    </lineage>
</organism>
<evidence type="ECO:0000259" key="2">
    <source>
        <dbReference type="PROSITE" id="PS51462"/>
    </source>
</evidence>
<dbReference type="PANTHER" id="PTHR11839:SF1">
    <property type="entry name" value="ADP-SUGAR PYROPHOSPHATASE"/>
    <property type="match status" value="1"/>
</dbReference>
<dbReference type="EMBL" id="JACIDJ010000001">
    <property type="protein sequence ID" value="MBB3896854.1"/>
    <property type="molecule type" value="Genomic_DNA"/>
</dbReference>
<dbReference type="PANTHER" id="PTHR11839">
    <property type="entry name" value="UDP/ADP-SUGAR PYROPHOSPHATASE"/>
    <property type="match status" value="1"/>
</dbReference>
<sequence length="199" mass="21458">MPDDAPLPEGSPWTTLGSRTLLDDRWIRLRADHLRTATGHEISPWYVLDYPDWCAVVPLTADGLVVMVRQWRHAAQCWSLELPGGVMDATDADPIAAGRRELLEETGFGGGEWRGLFAGPPNPAIQTNRLHVVLATGLHRLAPPVPEPGEAIRVELHDPASLLAALPRGAMGQAMHVGALILGLQAAGWLRCEVTPPGS</sequence>
<reference evidence="3 4" key="1">
    <citation type="submission" date="2020-08" db="EMBL/GenBank/DDBJ databases">
        <title>Genomic Encyclopedia of Type Strains, Phase IV (KMG-IV): sequencing the most valuable type-strain genomes for metagenomic binning, comparative biology and taxonomic classification.</title>
        <authorList>
            <person name="Goeker M."/>
        </authorList>
    </citation>
    <scope>NUCLEOTIDE SEQUENCE [LARGE SCALE GENOMIC DNA]</scope>
    <source>
        <strain evidence="3 4">DSM 19979</strain>
    </source>
</reference>
<evidence type="ECO:0000313" key="4">
    <source>
        <dbReference type="Proteomes" id="UP000553193"/>
    </source>
</evidence>
<evidence type="ECO:0000313" key="3">
    <source>
        <dbReference type="EMBL" id="MBB3896854.1"/>
    </source>
</evidence>